<reference evidence="1 2" key="1">
    <citation type="submission" date="2019-12" db="EMBL/GenBank/DDBJ databases">
        <authorList>
            <person name="Floudas D."/>
            <person name="Bentzer J."/>
            <person name="Ahren D."/>
            <person name="Johansson T."/>
            <person name="Persson P."/>
            <person name="Tunlid A."/>
        </authorList>
    </citation>
    <scope>NUCLEOTIDE SEQUENCE [LARGE SCALE GENOMIC DNA]</scope>
    <source>
        <strain evidence="1 2">CBS 102.39</strain>
    </source>
</reference>
<gene>
    <name evidence="1" type="ORF">D9613_011496</name>
</gene>
<dbReference type="AlphaFoldDB" id="A0A8H4VN23"/>
<accession>A0A8H4VN23</accession>
<proteinExistence type="predicted"/>
<organism evidence="1 2">
    <name type="scientific">Agrocybe pediades</name>
    <dbReference type="NCBI Taxonomy" id="84607"/>
    <lineage>
        <taxon>Eukaryota</taxon>
        <taxon>Fungi</taxon>
        <taxon>Dikarya</taxon>
        <taxon>Basidiomycota</taxon>
        <taxon>Agaricomycotina</taxon>
        <taxon>Agaricomycetes</taxon>
        <taxon>Agaricomycetidae</taxon>
        <taxon>Agaricales</taxon>
        <taxon>Agaricineae</taxon>
        <taxon>Strophariaceae</taxon>
        <taxon>Agrocybe</taxon>
    </lineage>
</organism>
<dbReference type="EMBL" id="JAACJL010000032">
    <property type="protein sequence ID" value="KAF4615973.1"/>
    <property type="molecule type" value="Genomic_DNA"/>
</dbReference>
<sequence length="268" mass="31911">MPRATEKHVWVHRQKPALPDFASINQLCIHSSDFGKTFIFSTNQYLKHVQPFDFGRLLGNPKPFIPPIHPVIRSAKIELANYTTMYHLPARVPRATLLFTHIHNPTASFQAGRSGYWNEVLGENFYELLRPLTTFYDLLRPFTTFYELLRPLTTSHEILRNFTTLLRPARIFMASTNFYYIYESTNFYDIYEFTTFNDLGLWANPEFWGELKMKFLCTLRCKVLYIYFEWTLEFILYFIKHNLVVSDEPTPSWEFDLGSWNFEAMYRK</sequence>
<comment type="caution">
    <text evidence="1">The sequence shown here is derived from an EMBL/GenBank/DDBJ whole genome shotgun (WGS) entry which is preliminary data.</text>
</comment>
<name>A0A8H4VN23_9AGAR</name>
<protein>
    <submittedName>
        <fullName evidence="1">Uncharacterized protein</fullName>
    </submittedName>
</protein>
<evidence type="ECO:0000313" key="2">
    <source>
        <dbReference type="Proteomes" id="UP000521872"/>
    </source>
</evidence>
<evidence type="ECO:0000313" key="1">
    <source>
        <dbReference type="EMBL" id="KAF4615973.1"/>
    </source>
</evidence>
<dbReference type="Proteomes" id="UP000521872">
    <property type="component" value="Unassembled WGS sequence"/>
</dbReference>
<keyword evidence="2" id="KW-1185">Reference proteome</keyword>